<evidence type="ECO:0000313" key="1">
    <source>
        <dbReference type="EMBL" id="KAH6940813.1"/>
    </source>
</evidence>
<evidence type="ECO:0000313" key="2">
    <source>
        <dbReference type="Proteomes" id="UP000821845"/>
    </source>
</evidence>
<comment type="caution">
    <text evidence="1">The sequence shown here is derived from an EMBL/GenBank/DDBJ whole genome shotgun (WGS) entry which is preliminary data.</text>
</comment>
<organism evidence="1 2">
    <name type="scientific">Hyalomma asiaticum</name>
    <name type="common">Tick</name>
    <dbReference type="NCBI Taxonomy" id="266040"/>
    <lineage>
        <taxon>Eukaryota</taxon>
        <taxon>Metazoa</taxon>
        <taxon>Ecdysozoa</taxon>
        <taxon>Arthropoda</taxon>
        <taxon>Chelicerata</taxon>
        <taxon>Arachnida</taxon>
        <taxon>Acari</taxon>
        <taxon>Parasitiformes</taxon>
        <taxon>Ixodida</taxon>
        <taxon>Ixodoidea</taxon>
        <taxon>Ixodidae</taxon>
        <taxon>Hyalomminae</taxon>
        <taxon>Hyalomma</taxon>
    </lineage>
</organism>
<accession>A0ACB7T123</accession>
<protein>
    <submittedName>
        <fullName evidence="1">Uncharacterized protein</fullName>
    </submittedName>
</protein>
<proteinExistence type="predicted"/>
<keyword evidence="2" id="KW-1185">Reference proteome</keyword>
<gene>
    <name evidence="1" type="ORF">HPB50_007125</name>
</gene>
<dbReference type="EMBL" id="CM023491">
    <property type="protein sequence ID" value="KAH6940813.1"/>
    <property type="molecule type" value="Genomic_DNA"/>
</dbReference>
<sequence>MCALTEAVGPGQFPFQKDRVGASFRDATGSLFLSPSSNAAAAAIVCIRSAREKQTTTRFNDRLGFGFGSHRLRFVGELRKEGYARCVCACTFHLPGEGRHNLVAAVGREGSDNRAGIRCRPAVKCGPLPRCDAAFPSASQGTLYGRGDSGALTATLPTRRPLHG</sequence>
<reference evidence="1" key="1">
    <citation type="submission" date="2020-05" db="EMBL/GenBank/DDBJ databases">
        <title>Large-scale comparative analyses of tick genomes elucidate their genetic diversity and vector capacities.</title>
        <authorList>
            <person name="Jia N."/>
            <person name="Wang J."/>
            <person name="Shi W."/>
            <person name="Du L."/>
            <person name="Sun Y."/>
            <person name="Zhan W."/>
            <person name="Jiang J."/>
            <person name="Wang Q."/>
            <person name="Zhang B."/>
            <person name="Ji P."/>
            <person name="Sakyi L.B."/>
            <person name="Cui X."/>
            <person name="Yuan T."/>
            <person name="Jiang B."/>
            <person name="Yang W."/>
            <person name="Lam T.T.-Y."/>
            <person name="Chang Q."/>
            <person name="Ding S."/>
            <person name="Wang X."/>
            <person name="Zhu J."/>
            <person name="Ruan X."/>
            <person name="Zhao L."/>
            <person name="Wei J."/>
            <person name="Que T."/>
            <person name="Du C."/>
            <person name="Cheng J."/>
            <person name="Dai P."/>
            <person name="Han X."/>
            <person name="Huang E."/>
            <person name="Gao Y."/>
            <person name="Liu J."/>
            <person name="Shao H."/>
            <person name="Ye R."/>
            <person name="Li L."/>
            <person name="Wei W."/>
            <person name="Wang X."/>
            <person name="Wang C."/>
            <person name="Yang T."/>
            <person name="Huo Q."/>
            <person name="Li W."/>
            <person name="Guo W."/>
            <person name="Chen H."/>
            <person name="Zhou L."/>
            <person name="Ni X."/>
            <person name="Tian J."/>
            <person name="Zhou Y."/>
            <person name="Sheng Y."/>
            <person name="Liu T."/>
            <person name="Pan Y."/>
            <person name="Xia L."/>
            <person name="Li J."/>
            <person name="Zhao F."/>
            <person name="Cao W."/>
        </authorList>
    </citation>
    <scope>NUCLEOTIDE SEQUENCE</scope>
    <source>
        <strain evidence="1">Hyas-2018</strain>
    </source>
</reference>
<dbReference type="Proteomes" id="UP000821845">
    <property type="component" value="Chromosome 11"/>
</dbReference>
<name>A0ACB7T123_HYAAI</name>